<evidence type="ECO:0000313" key="1">
    <source>
        <dbReference type="EMBL" id="SDT80664.1"/>
    </source>
</evidence>
<reference evidence="1 2" key="1">
    <citation type="submission" date="2016-10" db="EMBL/GenBank/DDBJ databases">
        <authorList>
            <person name="de Groot N.N."/>
        </authorList>
    </citation>
    <scope>NUCLEOTIDE SEQUENCE [LARGE SCALE GENOMIC DNA]</scope>
    <source>
        <strain evidence="1 2">DSM 43941</strain>
    </source>
</reference>
<dbReference type="Gene3D" id="1.25.40.10">
    <property type="entry name" value="Tetratricopeptide repeat domain"/>
    <property type="match status" value="1"/>
</dbReference>
<dbReference type="AlphaFoldDB" id="A0A1H2DDK1"/>
<dbReference type="OrthoDB" id="4336082at2"/>
<proteinExistence type="predicted"/>
<dbReference type="InterPro" id="IPR011990">
    <property type="entry name" value="TPR-like_helical_dom_sf"/>
</dbReference>
<keyword evidence="2" id="KW-1185">Reference proteome</keyword>
<gene>
    <name evidence="1" type="ORF">SAMN04489716_9304</name>
</gene>
<evidence type="ECO:0008006" key="3">
    <source>
        <dbReference type="Google" id="ProtNLM"/>
    </source>
</evidence>
<accession>A0A1H2DDK1</accession>
<name>A0A1H2DDK1_9ACTN</name>
<dbReference type="EMBL" id="LT629758">
    <property type="protein sequence ID" value="SDT80664.1"/>
    <property type="molecule type" value="Genomic_DNA"/>
</dbReference>
<protein>
    <recommendedName>
        <fullName evidence="3">Tetratricopeptide repeat-containing protein</fullName>
    </recommendedName>
</protein>
<dbReference type="RefSeq" id="WP_092555845.1">
    <property type="nucleotide sequence ID" value="NZ_BOMJ01000088.1"/>
</dbReference>
<dbReference type="STRING" id="113562.SAMN04489716_9304"/>
<organism evidence="1 2">
    <name type="scientific">Actinoplanes derwentensis</name>
    <dbReference type="NCBI Taxonomy" id="113562"/>
    <lineage>
        <taxon>Bacteria</taxon>
        <taxon>Bacillati</taxon>
        <taxon>Actinomycetota</taxon>
        <taxon>Actinomycetes</taxon>
        <taxon>Micromonosporales</taxon>
        <taxon>Micromonosporaceae</taxon>
        <taxon>Actinoplanes</taxon>
    </lineage>
</organism>
<evidence type="ECO:0000313" key="2">
    <source>
        <dbReference type="Proteomes" id="UP000198688"/>
    </source>
</evidence>
<sequence>MHFDLTDMILAMDDDRFLLLLNSWEDPHDPRTDHLLGVLPAALLQRCSDGGRLELLDRAIPLFRAGATDPGIDAEVRSSFRANLVTALRLDYERTGRAAILEDAIAEAQSLSEEPASGDEIAGRLATLARLYALRAEGFNSPGDVTRAIDALEQAVDVPGISAEKAAACWSDLAGAWRTWEAMCSGPDVLRQIRSAMEEAVRLDPSVINRVNLTSAQRLCAVAAGDVTELAESIIELGVIAEGQDEVGAHVLHNLGRGHTAMFTITGSSVSRDAAVAALRGAFAATPAGYQSAASIAVDLAEALLLGPQRAEDEALRLLDLASEHPAATVLVRFNAATTAASLRPGADALDRWRRAVALLPLLAWRGSRYRDRESAVARFAGVARSGTACAAGQGMPREAIGMLETGRSLLWSQLLETRADLHWLGTIRPDLAEQLARVRRELDRTHHT</sequence>
<dbReference type="Proteomes" id="UP000198688">
    <property type="component" value="Chromosome I"/>
</dbReference>